<accession>A0AAW0QHR8</accession>
<comment type="caution">
    <text evidence="3">The sequence shown here is derived from an EMBL/GenBank/DDBJ whole genome shotgun (WGS) entry which is preliminary data.</text>
</comment>
<feature type="coiled-coil region" evidence="1">
    <location>
        <begin position="62"/>
        <end position="110"/>
    </location>
</feature>
<evidence type="ECO:0000256" key="2">
    <source>
        <dbReference type="SAM" id="MobiDB-lite"/>
    </source>
</evidence>
<dbReference type="EMBL" id="JAQQWP010000008">
    <property type="protein sequence ID" value="KAK8105109.1"/>
    <property type="molecule type" value="Genomic_DNA"/>
</dbReference>
<reference evidence="3 4" key="1">
    <citation type="submission" date="2023-01" db="EMBL/GenBank/DDBJ databases">
        <title>Analysis of 21 Apiospora genomes using comparative genomics revels a genus with tremendous synthesis potential of carbohydrate active enzymes and secondary metabolites.</title>
        <authorList>
            <person name="Sorensen T."/>
        </authorList>
    </citation>
    <scope>NUCLEOTIDE SEQUENCE [LARGE SCALE GENOMIC DNA]</scope>
    <source>
        <strain evidence="3 4">CBS 117206</strain>
    </source>
</reference>
<dbReference type="Proteomes" id="UP001392437">
    <property type="component" value="Unassembled WGS sequence"/>
</dbReference>
<sequence>MDAQGPMTPQDNAKTPGSGKPKSNDSKEPWKITNPAKWRLLPHLRKEKTKEQLEDETWKRPFNEAAETISELQDENQVLERDLDETYNLLTKAEADNDELRNQVVNLLLVNQRLLNGQPGLLRRILSDQNYATACQYDETVRQLEGELDDLTKTNNENYHEAEEAAELAKTLGRDNDMLHDALEDTHDHPVQAEEENEGLRHVVIALLIQNRQLRNMQPGLFRRIRDE</sequence>
<organism evidence="3 4">
    <name type="scientific">Apiospora kogelbergensis</name>
    <dbReference type="NCBI Taxonomy" id="1337665"/>
    <lineage>
        <taxon>Eukaryota</taxon>
        <taxon>Fungi</taxon>
        <taxon>Dikarya</taxon>
        <taxon>Ascomycota</taxon>
        <taxon>Pezizomycotina</taxon>
        <taxon>Sordariomycetes</taxon>
        <taxon>Xylariomycetidae</taxon>
        <taxon>Amphisphaeriales</taxon>
        <taxon>Apiosporaceae</taxon>
        <taxon>Apiospora</taxon>
    </lineage>
</organism>
<evidence type="ECO:0000313" key="3">
    <source>
        <dbReference type="EMBL" id="KAK8105109.1"/>
    </source>
</evidence>
<name>A0AAW0QHR8_9PEZI</name>
<gene>
    <name evidence="3" type="ORF">PG999_008468</name>
</gene>
<protein>
    <submittedName>
        <fullName evidence="3">Uncharacterized protein</fullName>
    </submittedName>
</protein>
<keyword evidence="1" id="KW-0175">Coiled coil</keyword>
<evidence type="ECO:0000313" key="4">
    <source>
        <dbReference type="Proteomes" id="UP001392437"/>
    </source>
</evidence>
<evidence type="ECO:0000256" key="1">
    <source>
        <dbReference type="SAM" id="Coils"/>
    </source>
</evidence>
<proteinExistence type="predicted"/>
<dbReference type="AlphaFoldDB" id="A0AAW0QHR8"/>
<feature type="region of interest" description="Disordered" evidence="2">
    <location>
        <begin position="1"/>
        <end position="56"/>
    </location>
</feature>
<keyword evidence="4" id="KW-1185">Reference proteome</keyword>